<dbReference type="EMBL" id="WFLM01000009">
    <property type="protein sequence ID" value="KAB8035866.1"/>
    <property type="molecule type" value="Genomic_DNA"/>
</dbReference>
<sequence>MKQKAIIVDLDGTLADCEHRKKFIEGSKKDWKSFLKDENIIQDKLNTWCASIITNFKGSHKIILVTGRNEFTRAITEEWLATHDQFYDLLLMRKDQDYRQDAVIKEEIYNLHIQPRFDVTFCVDDRKQVVDMWRRMGLICLQCDEGQF</sequence>
<feature type="domain" description="Polynucleotide kinase PNKP phosphatase" evidence="1">
    <location>
        <begin position="4"/>
        <end position="148"/>
    </location>
</feature>
<proteinExistence type="predicted"/>
<dbReference type="InterPro" id="IPR023214">
    <property type="entry name" value="HAD_sf"/>
</dbReference>
<keyword evidence="3" id="KW-1185">Reference proteome</keyword>
<dbReference type="RefSeq" id="WP_153421891.1">
    <property type="nucleotide sequence ID" value="NZ_WFLM01000009.1"/>
</dbReference>
<evidence type="ECO:0000313" key="3">
    <source>
        <dbReference type="Proteomes" id="UP000437748"/>
    </source>
</evidence>
<dbReference type="SUPFAM" id="SSF56784">
    <property type="entry name" value="HAD-like"/>
    <property type="match status" value="1"/>
</dbReference>
<organism evidence="2 3">
    <name type="scientific">Silvanigrella paludirubra</name>
    <dbReference type="NCBI Taxonomy" id="2499159"/>
    <lineage>
        <taxon>Bacteria</taxon>
        <taxon>Pseudomonadati</taxon>
        <taxon>Bdellovibrionota</taxon>
        <taxon>Oligoflexia</taxon>
        <taxon>Silvanigrellales</taxon>
        <taxon>Silvanigrellaceae</taxon>
        <taxon>Silvanigrella</taxon>
    </lineage>
</organism>
<evidence type="ECO:0000313" key="2">
    <source>
        <dbReference type="EMBL" id="KAB8035866.1"/>
    </source>
</evidence>
<gene>
    <name evidence="2" type="ORF">GCL60_16685</name>
</gene>
<dbReference type="Proteomes" id="UP000437748">
    <property type="component" value="Unassembled WGS sequence"/>
</dbReference>
<accession>A0A6N6VNC8</accession>
<dbReference type="Gene3D" id="3.40.50.1000">
    <property type="entry name" value="HAD superfamily/HAD-like"/>
    <property type="match status" value="1"/>
</dbReference>
<dbReference type="Pfam" id="PF25109">
    <property type="entry name" value="HAD_PNKP"/>
    <property type="match status" value="1"/>
</dbReference>
<dbReference type="InterPro" id="IPR056782">
    <property type="entry name" value="HAD_PNKP"/>
</dbReference>
<name>A0A6N6VNC8_9BACT</name>
<reference evidence="2 3" key="1">
    <citation type="submission" date="2019-10" db="EMBL/GenBank/DDBJ databases">
        <title>New species of Slilvanegrellaceae.</title>
        <authorList>
            <person name="Pitt A."/>
            <person name="Hahn M.W."/>
        </authorList>
    </citation>
    <scope>NUCLEOTIDE SEQUENCE [LARGE SCALE GENOMIC DNA]</scope>
    <source>
        <strain evidence="2 3">SP-Ram-0.45-NSY-1</strain>
    </source>
</reference>
<dbReference type="InterPro" id="IPR036412">
    <property type="entry name" value="HAD-like_sf"/>
</dbReference>
<dbReference type="AlphaFoldDB" id="A0A6N6VNC8"/>
<dbReference type="OrthoDB" id="7592866at2"/>
<evidence type="ECO:0000259" key="1">
    <source>
        <dbReference type="Pfam" id="PF25109"/>
    </source>
</evidence>
<comment type="caution">
    <text evidence="2">The sequence shown here is derived from an EMBL/GenBank/DDBJ whole genome shotgun (WGS) entry which is preliminary data.</text>
</comment>
<protein>
    <recommendedName>
        <fullName evidence="1">Polynucleotide kinase PNKP phosphatase domain-containing protein</fullName>
    </recommendedName>
</protein>